<dbReference type="PROSITE" id="PS00409">
    <property type="entry name" value="PROKAR_NTER_METHYL"/>
    <property type="match status" value="1"/>
</dbReference>
<sequence>MFKKRKGFSLIELMVVITILSIIAAIAIPLYNSYSNRAKAAEIHEALRVCNNHVAEYYSLYGQLPNSNEDIGITEPFTSNYIDSVNILESGFIKIHTTINGGETLIFAPSGYKE</sequence>
<evidence type="ECO:0000256" key="2">
    <source>
        <dbReference type="ARBA" id="ARBA00022481"/>
    </source>
</evidence>
<dbReference type="Pfam" id="PF07963">
    <property type="entry name" value="N_methyl"/>
    <property type="match status" value="1"/>
</dbReference>
<evidence type="ECO:0000313" key="5">
    <source>
        <dbReference type="Proteomes" id="UP000182521"/>
    </source>
</evidence>
<dbReference type="NCBIfam" id="TIGR02532">
    <property type="entry name" value="IV_pilin_GFxxxE"/>
    <property type="match status" value="1"/>
</dbReference>
<dbReference type="STRING" id="1542390.KX01_262"/>
<reference evidence="5" key="1">
    <citation type="submission" date="2014-10" db="EMBL/GenBank/DDBJ databases">
        <authorList>
            <person name="Kuske C.R."/>
            <person name="Challacombe J.F."/>
            <person name="Daligault H.E."/>
            <person name="Davenport K.W."/>
            <person name="Johnson S.L."/>
            <person name="Siddaramappa S."/>
            <person name="Petersen J.M."/>
        </authorList>
    </citation>
    <scope>NUCLEOTIDE SEQUENCE [LARGE SCALE GENOMIC DNA]</scope>
    <source>
        <strain evidence="5">CA97-1460</strain>
    </source>
</reference>
<dbReference type="InterPro" id="IPR012902">
    <property type="entry name" value="N_methyl_site"/>
</dbReference>
<dbReference type="KEGG" id="frc:KX01_262"/>
<accession>A0A1J0KV05</accession>
<dbReference type="Gene3D" id="3.30.700.10">
    <property type="entry name" value="Glycoprotein, Type 4 Pilin"/>
    <property type="match status" value="1"/>
</dbReference>
<dbReference type="Proteomes" id="UP000182521">
    <property type="component" value="Chromosome"/>
</dbReference>
<evidence type="ECO:0000313" key="4">
    <source>
        <dbReference type="EMBL" id="APC97648.1"/>
    </source>
</evidence>
<comment type="similarity">
    <text evidence="1">Belongs to the N-Me-Phe pilin family.</text>
</comment>
<keyword evidence="3" id="KW-0812">Transmembrane</keyword>
<keyword evidence="5" id="KW-1185">Reference proteome</keyword>
<dbReference type="PANTHER" id="PTHR30093">
    <property type="entry name" value="GENERAL SECRETION PATHWAY PROTEIN G"/>
    <property type="match status" value="1"/>
</dbReference>
<evidence type="ECO:0008006" key="6">
    <source>
        <dbReference type="Google" id="ProtNLM"/>
    </source>
</evidence>
<keyword evidence="3" id="KW-0472">Membrane</keyword>
<dbReference type="PANTHER" id="PTHR30093:SF34">
    <property type="entry name" value="PREPILIN PEPTIDASE-DEPENDENT PROTEIN D"/>
    <property type="match status" value="1"/>
</dbReference>
<gene>
    <name evidence="4" type="ORF">KX01_262</name>
</gene>
<keyword evidence="2" id="KW-0488">Methylation</keyword>
<evidence type="ECO:0000256" key="1">
    <source>
        <dbReference type="ARBA" id="ARBA00005233"/>
    </source>
</evidence>
<protein>
    <recommendedName>
        <fullName evidence="6">Prepilin-type N-terminal cleavage/methylation domain protein</fullName>
    </recommendedName>
</protein>
<keyword evidence="3" id="KW-1133">Transmembrane helix</keyword>
<proteinExistence type="inferred from homology"/>
<feature type="transmembrane region" description="Helical" evidence="3">
    <location>
        <begin position="7"/>
        <end position="31"/>
    </location>
</feature>
<organism evidence="4 5">
    <name type="scientific">Francisella frigiditurris</name>
    <dbReference type="NCBI Taxonomy" id="1542390"/>
    <lineage>
        <taxon>Bacteria</taxon>
        <taxon>Pseudomonadati</taxon>
        <taxon>Pseudomonadota</taxon>
        <taxon>Gammaproteobacteria</taxon>
        <taxon>Thiotrichales</taxon>
        <taxon>Francisellaceae</taxon>
        <taxon>Francisella</taxon>
    </lineage>
</organism>
<dbReference type="AlphaFoldDB" id="A0A1J0KV05"/>
<name>A0A1J0KV05_9GAMM</name>
<dbReference type="InterPro" id="IPR045584">
    <property type="entry name" value="Pilin-like"/>
</dbReference>
<dbReference type="SUPFAM" id="SSF54523">
    <property type="entry name" value="Pili subunits"/>
    <property type="match status" value="1"/>
</dbReference>
<dbReference type="EMBL" id="CP009654">
    <property type="protein sequence ID" value="APC97648.1"/>
    <property type="molecule type" value="Genomic_DNA"/>
</dbReference>
<evidence type="ECO:0000256" key="3">
    <source>
        <dbReference type="SAM" id="Phobius"/>
    </source>
</evidence>